<feature type="compositionally biased region" description="Basic residues" evidence="1">
    <location>
        <begin position="1"/>
        <end position="15"/>
    </location>
</feature>
<evidence type="ECO:0000313" key="2">
    <source>
        <dbReference type="EMBL" id="PVU89580.1"/>
    </source>
</evidence>
<accession>A0A2T9YB80</accession>
<proteinExistence type="predicted"/>
<evidence type="ECO:0000256" key="1">
    <source>
        <dbReference type="SAM" id="MobiDB-lite"/>
    </source>
</evidence>
<dbReference type="EMBL" id="MBFR01000307">
    <property type="protein sequence ID" value="PVU89580.1"/>
    <property type="molecule type" value="Genomic_DNA"/>
</dbReference>
<evidence type="ECO:0000313" key="3">
    <source>
        <dbReference type="Proteomes" id="UP000245383"/>
    </source>
</evidence>
<dbReference type="Proteomes" id="UP000245383">
    <property type="component" value="Unassembled WGS sequence"/>
</dbReference>
<sequence length="134" mass="15707">MYNLQHLKRGNPNRARKNERDASIYPSKENNVCGERKKAGNSFAGKDRKYRILIGKTLENVLPANTDLNQIKTRDRININNQTGIKIKWAEHYSQNSSNKREYQRLHVLERATTNTPILHLNEQKTFLREVKAY</sequence>
<comment type="caution">
    <text evidence="2">The sequence shown here is derived from an EMBL/GenBank/DDBJ whole genome shotgun (WGS) entry which is preliminary data.</text>
</comment>
<reference evidence="2 3" key="1">
    <citation type="journal article" date="2018" name="MBio">
        <title>Comparative Genomics Reveals the Core Gene Toolbox for the Fungus-Insect Symbiosis.</title>
        <authorList>
            <person name="Wang Y."/>
            <person name="Stata M."/>
            <person name="Wang W."/>
            <person name="Stajich J.E."/>
            <person name="White M.M."/>
            <person name="Moncalvo J.M."/>
        </authorList>
    </citation>
    <scope>NUCLEOTIDE SEQUENCE [LARGE SCALE GENOMIC DNA]</scope>
    <source>
        <strain evidence="2 3">SWE-8-4</strain>
    </source>
</reference>
<organism evidence="2 3">
    <name type="scientific">Smittium simulii</name>
    <dbReference type="NCBI Taxonomy" id="133385"/>
    <lineage>
        <taxon>Eukaryota</taxon>
        <taxon>Fungi</taxon>
        <taxon>Fungi incertae sedis</taxon>
        <taxon>Zoopagomycota</taxon>
        <taxon>Kickxellomycotina</taxon>
        <taxon>Harpellomycetes</taxon>
        <taxon>Harpellales</taxon>
        <taxon>Legeriomycetaceae</taxon>
        <taxon>Smittium</taxon>
    </lineage>
</organism>
<feature type="region of interest" description="Disordered" evidence="1">
    <location>
        <begin position="1"/>
        <end position="22"/>
    </location>
</feature>
<name>A0A2T9YB80_9FUNG</name>
<protein>
    <submittedName>
        <fullName evidence="2">Uncharacterized protein</fullName>
    </submittedName>
</protein>
<dbReference type="AlphaFoldDB" id="A0A2T9YB80"/>
<gene>
    <name evidence="2" type="ORF">BB561_005292</name>
</gene>
<keyword evidence="3" id="KW-1185">Reference proteome</keyword>